<sequence length="135" mass="15178">MVIINQTSNLGTLQVTPSNSSTQASGLGSVRAKKGPTRCLKVQKKRRASADKIHQHAIQVVASWKNVPEEAKTRILANALDQFRLPGDEATKQAILNEARDLFCYRRARLHKHYMIFATNEQRLQNKPADLSNEE</sequence>
<evidence type="ECO:0000313" key="1">
    <source>
        <dbReference type="EMBL" id="MED6169171.1"/>
    </source>
</evidence>
<dbReference type="Proteomes" id="UP001341840">
    <property type="component" value="Unassembled WGS sequence"/>
</dbReference>
<dbReference type="EMBL" id="JASCZI010151093">
    <property type="protein sequence ID" value="MED6169171.1"/>
    <property type="molecule type" value="Genomic_DNA"/>
</dbReference>
<proteinExistence type="predicted"/>
<name>A0ABU6V695_9FABA</name>
<organism evidence="1 2">
    <name type="scientific">Stylosanthes scabra</name>
    <dbReference type="NCBI Taxonomy" id="79078"/>
    <lineage>
        <taxon>Eukaryota</taxon>
        <taxon>Viridiplantae</taxon>
        <taxon>Streptophyta</taxon>
        <taxon>Embryophyta</taxon>
        <taxon>Tracheophyta</taxon>
        <taxon>Spermatophyta</taxon>
        <taxon>Magnoliopsida</taxon>
        <taxon>eudicotyledons</taxon>
        <taxon>Gunneridae</taxon>
        <taxon>Pentapetalae</taxon>
        <taxon>rosids</taxon>
        <taxon>fabids</taxon>
        <taxon>Fabales</taxon>
        <taxon>Fabaceae</taxon>
        <taxon>Papilionoideae</taxon>
        <taxon>50 kb inversion clade</taxon>
        <taxon>dalbergioids sensu lato</taxon>
        <taxon>Dalbergieae</taxon>
        <taxon>Pterocarpus clade</taxon>
        <taxon>Stylosanthes</taxon>
    </lineage>
</organism>
<protein>
    <submittedName>
        <fullName evidence="1">Uncharacterized protein</fullName>
    </submittedName>
</protein>
<comment type="caution">
    <text evidence="1">The sequence shown here is derived from an EMBL/GenBank/DDBJ whole genome shotgun (WGS) entry which is preliminary data.</text>
</comment>
<accession>A0ABU6V695</accession>
<keyword evidence="2" id="KW-1185">Reference proteome</keyword>
<gene>
    <name evidence="1" type="ORF">PIB30_019105</name>
</gene>
<evidence type="ECO:0000313" key="2">
    <source>
        <dbReference type="Proteomes" id="UP001341840"/>
    </source>
</evidence>
<reference evidence="1 2" key="1">
    <citation type="journal article" date="2023" name="Plants (Basel)">
        <title>Bridging the Gap: Combining Genomics and Transcriptomics Approaches to Understand Stylosanthes scabra, an Orphan Legume from the Brazilian Caatinga.</title>
        <authorList>
            <person name="Ferreira-Neto J.R.C."/>
            <person name="da Silva M.D."/>
            <person name="Binneck E."/>
            <person name="de Melo N.F."/>
            <person name="da Silva R.H."/>
            <person name="de Melo A.L.T.M."/>
            <person name="Pandolfi V."/>
            <person name="Bustamante F.O."/>
            <person name="Brasileiro-Vidal A.C."/>
            <person name="Benko-Iseppon A.M."/>
        </authorList>
    </citation>
    <scope>NUCLEOTIDE SEQUENCE [LARGE SCALE GENOMIC DNA]</scope>
    <source>
        <tissue evidence="1">Leaves</tissue>
    </source>
</reference>